<dbReference type="EMBL" id="UOFG01000088">
    <property type="protein sequence ID" value="VAW59565.1"/>
    <property type="molecule type" value="Genomic_DNA"/>
</dbReference>
<gene>
    <name evidence="1" type="ORF">MNBD_GAMMA11-2033</name>
</gene>
<proteinExistence type="predicted"/>
<protein>
    <recommendedName>
        <fullName evidence="2">Tat (Twin-arginine translocation) pathway signal sequence domain protein</fullName>
    </recommendedName>
</protein>
<name>A0A3B0WU91_9ZZZZ</name>
<sequence length="197" mass="22322">MNHSNLINRRQFIQLLSALSASWSGTGIASTKAVSGQNEDNSYKDLKEPWLTIAEVQEHLFPADKTSPGAKDINALRFLRNMQQAPDSDTEEKDFIQKGVGWLNDLSVKNHQKVFRQLSSKDRESVLRTIEGSRAGSRWLSLMMTSLIEALLSDPVYGGNQQAKGWKWLEHKPGFPTPTLDKVYFKLNRPSHRRTKA</sequence>
<dbReference type="Pfam" id="PF13618">
    <property type="entry name" value="Gluconate_2-dh3"/>
    <property type="match status" value="1"/>
</dbReference>
<dbReference type="AlphaFoldDB" id="A0A3B0WU91"/>
<evidence type="ECO:0008006" key="2">
    <source>
        <dbReference type="Google" id="ProtNLM"/>
    </source>
</evidence>
<evidence type="ECO:0000313" key="1">
    <source>
        <dbReference type="EMBL" id="VAW59565.1"/>
    </source>
</evidence>
<accession>A0A3B0WU91</accession>
<dbReference type="PROSITE" id="PS51318">
    <property type="entry name" value="TAT"/>
    <property type="match status" value="1"/>
</dbReference>
<reference evidence="1" key="1">
    <citation type="submission" date="2018-06" db="EMBL/GenBank/DDBJ databases">
        <authorList>
            <person name="Zhirakovskaya E."/>
        </authorList>
    </citation>
    <scope>NUCLEOTIDE SEQUENCE</scope>
</reference>
<dbReference type="InterPro" id="IPR027056">
    <property type="entry name" value="Gluconate_2DH_su3"/>
</dbReference>
<organism evidence="1">
    <name type="scientific">hydrothermal vent metagenome</name>
    <dbReference type="NCBI Taxonomy" id="652676"/>
    <lineage>
        <taxon>unclassified sequences</taxon>
        <taxon>metagenomes</taxon>
        <taxon>ecological metagenomes</taxon>
    </lineage>
</organism>
<dbReference type="InterPro" id="IPR006311">
    <property type="entry name" value="TAT_signal"/>
</dbReference>